<organism evidence="1 2">
    <name type="scientific">Brevundimonas vancanneytii</name>
    <dbReference type="NCBI Taxonomy" id="1325724"/>
    <lineage>
        <taxon>Bacteria</taxon>
        <taxon>Pseudomonadati</taxon>
        <taxon>Pseudomonadota</taxon>
        <taxon>Alphaproteobacteria</taxon>
        <taxon>Caulobacterales</taxon>
        <taxon>Caulobacteraceae</taxon>
        <taxon>Brevundimonas</taxon>
    </lineage>
</organism>
<dbReference type="Proteomes" id="UP000309952">
    <property type="component" value="Chromosome"/>
</dbReference>
<accession>A0A4P1K114</accession>
<dbReference type="AlphaFoldDB" id="A0A4P1K114"/>
<dbReference type="RefSeq" id="WP_138141226.1">
    <property type="nucleotide sequence ID" value="NZ_LR588407.1"/>
</dbReference>
<keyword evidence="2" id="KW-1185">Reference proteome</keyword>
<name>A0A4P1K114_9CAUL</name>
<dbReference type="KEGG" id="bvy:NCTC9239_01257"/>
<sequence length="75" mass="8237">MAATHDPLTEKQLAILDRAPFEFSIGDLEASGDRADVHFLAQLGLLTSEQTHISADAASNRYRWTRTSKPVPDQG</sequence>
<protein>
    <submittedName>
        <fullName evidence="1">Uncharacterized protein</fullName>
    </submittedName>
</protein>
<reference evidence="1 2" key="1">
    <citation type="submission" date="2019-04" db="EMBL/GenBank/DDBJ databases">
        <authorList>
            <consortium name="Pathogen Informatics"/>
        </authorList>
    </citation>
    <scope>NUCLEOTIDE SEQUENCE [LARGE SCALE GENOMIC DNA]</scope>
    <source>
        <strain evidence="1 2">NCTC9239</strain>
    </source>
</reference>
<gene>
    <name evidence="1" type="ORF">NCTC9239_01257</name>
</gene>
<evidence type="ECO:0000313" key="1">
    <source>
        <dbReference type="EMBL" id="VTO14035.1"/>
    </source>
</evidence>
<evidence type="ECO:0000313" key="2">
    <source>
        <dbReference type="Proteomes" id="UP000309952"/>
    </source>
</evidence>
<dbReference type="EMBL" id="LR588407">
    <property type="protein sequence ID" value="VTO14035.1"/>
    <property type="molecule type" value="Genomic_DNA"/>
</dbReference>
<proteinExistence type="predicted"/>